<sequence>MLMSIMFYGYEKFTCWVSRYGLYSTLPFASGCVANRCNRQAITPHRALPATKFNALYKPFNCGF</sequence>
<accession>A0A3B1AHD1</accession>
<organism evidence="1">
    <name type="scientific">hydrothermal vent metagenome</name>
    <dbReference type="NCBI Taxonomy" id="652676"/>
    <lineage>
        <taxon>unclassified sequences</taxon>
        <taxon>metagenomes</taxon>
        <taxon>ecological metagenomes</taxon>
    </lineage>
</organism>
<protein>
    <submittedName>
        <fullName evidence="1">Uncharacterized protein</fullName>
    </submittedName>
</protein>
<dbReference type="AlphaFoldDB" id="A0A3B1AHD1"/>
<gene>
    <name evidence="1" type="ORF">MNBD_GAMMA19-1966</name>
</gene>
<name>A0A3B1AHD1_9ZZZZ</name>
<dbReference type="EMBL" id="UOFV01000375">
    <property type="protein sequence ID" value="VAX03162.1"/>
    <property type="molecule type" value="Genomic_DNA"/>
</dbReference>
<proteinExistence type="predicted"/>
<evidence type="ECO:0000313" key="1">
    <source>
        <dbReference type="EMBL" id="VAX03162.1"/>
    </source>
</evidence>
<reference evidence="1" key="1">
    <citation type="submission" date="2018-06" db="EMBL/GenBank/DDBJ databases">
        <authorList>
            <person name="Zhirakovskaya E."/>
        </authorList>
    </citation>
    <scope>NUCLEOTIDE SEQUENCE</scope>
</reference>